<keyword evidence="1" id="KW-0813">Transport</keyword>
<feature type="transmembrane region" description="Helical" evidence="9">
    <location>
        <begin position="36"/>
        <end position="54"/>
    </location>
</feature>
<keyword evidence="2" id="KW-0597">Phosphoprotein</keyword>
<evidence type="ECO:0000256" key="8">
    <source>
        <dbReference type="ARBA" id="ARBA00023136"/>
    </source>
</evidence>
<gene>
    <name evidence="10" type="primary">nqrB_2</name>
    <name evidence="10" type="ORF">BerOc1_03446</name>
</gene>
<evidence type="ECO:0000256" key="7">
    <source>
        <dbReference type="ARBA" id="ARBA00022989"/>
    </source>
</evidence>
<feature type="transmembrane region" description="Helical" evidence="9">
    <location>
        <begin position="189"/>
        <end position="209"/>
    </location>
</feature>
<keyword evidence="11" id="KW-1185">Reference proteome</keyword>
<sequence length="323" mass="34563">MNPPILKAMSDISLRLTVSPPPHWRSGRTIQGMMRAHLLALAPAAVMAVVMYGYRAFSVMGMAGTAAVLTEAVCLRLQKRDVDVDNYTALYAGVLFAFLLPATAPWWLAVVGGVLTIALGRTVFGGFGCNPVCAPLVAWAVCRFSWPEAMDIDLNLAAYMANSPVDQLMHFGVSSLGQFDYMDLFMGRGLGGLGSSQVVALTAGGLFLLATRWIRLFIPVGFLIGVAGTAAVYWTIDPTAYADPMFHLLAGSTIFGAFFLAPDTASSPVGKIPQTVFGLLAGAMVVIIRTYGVYPDGVPFAIMVANLLSPLLDRLRPKYFGVR</sequence>
<organism evidence="10 11">
    <name type="scientific">Pseudodesulfovibrio hydrargyri</name>
    <dbReference type="NCBI Taxonomy" id="2125990"/>
    <lineage>
        <taxon>Bacteria</taxon>
        <taxon>Pseudomonadati</taxon>
        <taxon>Thermodesulfobacteriota</taxon>
        <taxon>Desulfovibrionia</taxon>
        <taxon>Desulfovibrionales</taxon>
        <taxon>Desulfovibrionaceae</taxon>
    </lineage>
</organism>
<evidence type="ECO:0000256" key="3">
    <source>
        <dbReference type="ARBA" id="ARBA00022630"/>
    </source>
</evidence>
<dbReference type="RefSeq" id="WP_071546972.1">
    <property type="nucleotide sequence ID" value="NZ_LKAQ01000004.1"/>
</dbReference>
<evidence type="ECO:0000256" key="5">
    <source>
        <dbReference type="ARBA" id="ARBA00022692"/>
    </source>
</evidence>
<dbReference type="InterPro" id="IPR004338">
    <property type="entry name" value="NqrB/RnfD"/>
</dbReference>
<dbReference type="PANTHER" id="PTHR30578:SF0">
    <property type="entry name" value="ION-TRANSLOCATING OXIDOREDUCTASE COMPLEX SUBUNIT D"/>
    <property type="match status" value="1"/>
</dbReference>
<keyword evidence="10" id="KW-0560">Oxidoreductase</keyword>
<dbReference type="EC" id="1.6.5.-" evidence="10"/>
<feature type="transmembrane region" description="Helical" evidence="9">
    <location>
        <begin position="242"/>
        <end position="260"/>
    </location>
</feature>
<feature type="transmembrane region" description="Helical" evidence="9">
    <location>
        <begin position="89"/>
        <end position="109"/>
    </location>
</feature>
<dbReference type="OrthoDB" id="9776359at2"/>
<proteinExistence type="predicted"/>
<evidence type="ECO:0000256" key="1">
    <source>
        <dbReference type="ARBA" id="ARBA00022448"/>
    </source>
</evidence>
<comment type="caution">
    <text evidence="10">The sequence shown here is derived from an EMBL/GenBank/DDBJ whole genome shotgun (WGS) entry which is preliminary data.</text>
</comment>
<dbReference type="Proteomes" id="UP000181901">
    <property type="component" value="Unassembled WGS sequence"/>
</dbReference>
<dbReference type="PANTHER" id="PTHR30578">
    <property type="entry name" value="ELECTRON TRANSPORT COMPLEX PROTEIN RNFD"/>
    <property type="match status" value="1"/>
</dbReference>
<reference evidence="10 11" key="1">
    <citation type="submission" date="2015-09" db="EMBL/GenBank/DDBJ databases">
        <title>Genome of Desulfovibrio dechloracetivorans BerOc1, a mercury methylating strain isolated from highly hydrocarbons and metals contaminated coastal sediments.</title>
        <authorList>
            <person name="Goni Urriza M."/>
            <person name="Gassie C."/>
            <person name="Bouchez O."/>
            <person name="Klopp C."/>
            <person name="Ranchou-Peyruse A."/>
            <person name="Remy G."/>
        </authorList>
    </citation>
    <scope>NUCLEOTIDE SEQUENCE [LARGE SCALE GENOMIC DNA]</scope>
    <source>
        <strain evidence="10 11">BerOc1</strain>
    </source>
</reference>
<dbReference type="Pfam" id="PF03116">
    <property type="entry name" value="NQR2_RnfD_RnfE"/>
    <property type="match status" value="1"/>
</dbReference>
<evidence type="ECO:0000313" key="11">
    <source>
        <dbReference type="Proteomes" id="UP000181901"/>
    </source>
</evidence>
<evidence type="ECO:0000256" key="4">
    <source>
        <dbReference type="ARBA" id="ARBA00022643"/>
    </source>
</evidence>
<dbReference type="GO" id="GO:0005886">
    <property type="term" value="C:plasma membrane"/>
    <property type="evidence" value="ECO:0007669"/>
    <property type="project" value="TreeGrafter"/>
</dbReference>
<keyword evidence="4" id="KW-0288">FMN</keyword>
<protein>
    <submittedName>
        <fullName evidence="10">Na(+)-translocating NADH-quinone reductase subunit B</fullName>
        <ecNumber evidence="10">1.6.5.-</ecNumber>
    </submittedName>
</protein>
<evidence type="ECO:0000313" key="10">
    <source>
        <dbReference type="EMBL" id="OIQ51493.1"/>
    </source>
</evidence>
<feature type="transmembrane region" description="Helical" evidence="9">
    <location>
        <begin position="272"/>
        <end position="291"/>
    </location>
</feature>
<name>A0A1J5MYB3_9BACT</name>
<evidence type="ECO:0000256" key="6">
    <source>
        <dbReference type="ARBA" id="ARBA00022967"/>
    </source>
</evidence>
<dbReference type="GO" id="GO:0055085">
    <property type="term" value="P:transmembrane transport"/>
    <property type="evidence" value="ECO:0007669"/>
    <property type="project" value="InterPro"/>
</dbReference>
<evidence type="ECO:0000256" key="9">
    <source>
        <dbReference type="SAM" id="Phobius"/>
    </source>
</evidence>
<dbReference type="GO" id="GO:0016491">
    <property type="term" value="F:oxidoreductase activity"/>
    <property type="evidence" value="ECO:0007669"/>
    <property type="project" value="UniProtKB-KW"/>
</dbReference>
<dbReference type="EMBL" id="LKAQ01000004">
    <property type="protein sequence ID" value="OIQ51493.1"/>
    <property type="molecule type" value="Genomic_DNA"/>
</dbReference>
<keyword evidence="7 9" id="KW-1133">Transmembrane helix</keyword>
<keyword evidence="5 9" id="KW-0812">Transmembrane</keyword>
<evidence type="ECO:0000256" key="2">
    <source>
        <dbReference type="ARBA" id="ARBA00022553"/>
    </source>
</evidence>
<dbReference type="AlphaFoldDB" id="A0A1J5MYB3"/>
<keyword evidence="3" id="KW-0285">Flavoprotein</keyword>
<feature type="transmembrane region" description="Helical" evidence="9">
    <location>
        <begin position="216"/>
        <end position="236"/>
    </location>
</feature>
<keyword evidence="8 9" id="KW-0472">Membrane</keyword>
<accession>A0A1J5MYB3</accession>
<keyword evidence="6" id="KW-1278">Translocase</keyword>